<organism evidence="2 3">
    <name type="scientific">Streptosporangium oxazolinicum</name>
    <dbReference type="NCBI Taxonomy" id="909287"/>
    <lineage>
        <taxon>Bacteria</taxon>
        <taxon>Bacillati</taxon>
        <taxon>Actinomycetota</taxon>
        <taxon>Actinomycetes</taxon>
        <taxon>Streptosporangiales</taxon>
        <taxon>Streptosporangiaceae</taxon>
        <taxon>Streptosporangium</taxon>
    </lineage>
</organism>
<reference evidence="3" key="1">
    <citation type="journal article" date="2019" name="Int. J. Syst. Evol. Microbiol.">
        <title>The Global Catalogue of Microorganisms (GCM) 10K type strain sequencing project: providing services to taxonomists for standard genome sequencing and annotation.</title>
        <authorList>
            <consortium name="The Broad Institute Genomics Platform"/>
            <consortium name="The Broad Institute Genome Sequencing Center for Infectious Disease"/>
            <person name="Wu L."/>
            <person name="Ma J."/>
        </authorList>
    </citation>
    <scope>NUCLEOTIDE SEQUENCE [LARGE SCALE GENOMIC DNA]</scope>
    <source>
        <strain evidence="3">JCM 17388</strain>
    </source>
</reference>
<name>A0ABP8AV75_9ACTN</name>
<accession>A0ABP8AV75</accession>
<keyword evidence="3" id="KW-1185">Reference proteome</keyword>
<comment type="caution">
    <text evidence="2">The sequence shown here is derived from an EMBL/GenBank/DDBJ whole genome shotgun (WGS) entry which is preliminary data.</text>
</comment>
<proteinExistence type="predicted"/>
<feature type="region of interest" description="Disordered" evidence="1">
    <location>
        <begin position="1"/>
        <end position="37"/>
    </location>
</feature>
<evidence type="ECO:0000313" key="2">
    <source>
        <dbReference type="EMBL" id="GAA4190884.1"/>
    </source>
</evidence>
<sequence length="106" mass="11036">MRSAHPGNPGSTAAPMTGTLAPARGGSRTGADRPASRLRTFAARTIAGSGRTVPATAHLISVGLAGEIRLLTRRQFGSLFGDTRLLHCCRIQSRHGASFPYHGAEG</sequence>
<evidence type="ECO:0000256" key="1">
    <source>
        <dbReference type="SAM" id="MobiDB-lite"/>
    </source>
</evidence>
<gene>
    <name evidence="2" type="ORF">GCM10022252_29850</name>
</gene>
<dbReference type="EMBL" id="BAABAQ010000004">
    <property type="protein sequence ID" value="GAA4190884.1"/>
    <property type="molecule type" value="Genomic_DNA"/>
</dbReference>
<dbReference type="Proteomes" id="UP001501251">
    <property type="component" value="Unassembled WGS sequence"/>
</dbReference>
<evidence type="ECO:0000313" key="3">
    <source>
        <dbReference type="Proteomes" id="UP001501251"/>
    </source>
</evidence>
<protein>
    <submittedName>
        <fullName evidence="2">Uncharacterized protein</fullName>
    </submittedName>
</protein>